<dbReference type="AlphaFoldDB" id="K0IKJ1"/>
<dbReference type="HOGENOM" id="CLU_2271125_0_0_2"/>
<dbReference type="Pfam" id="PF00571">
    <property type="entry name" value="CBS"/>
    <property type="match status" value="1"/>
</dbReference>
<dbReference type="BioCyc" id="CNIT1237085:G1324-2038-MONOMER"/>
<dbReference type="PANTHER" id="PTHR43080:SF2">
    <property type="entry name" value="CBS DOMAIN-CONTAINING PROTEIN"/>
    <property type="match status" value="1"/>
</dbReference>
<evidence type="ECO:0000259" key="3">
    <source>
        <dbReference type="PROSITE" id="PS51371"/>
    </source>
</evidence>
<dbReference type="EMBL" id="CP002408">
    <property type="protein sequence ID" value="AFU58972.1"/>
    <property type="molecule type" value="Genomic_DNA"/>
</dbReference>
<dbReference type="PROSITE" id="PS51371">
    <property type="entry name" value="CBS"/>
    <property type="match status" value="1"/>
</dbReference>
<dbReference type="InterPro" id="IPR000644">
    <property type="entry name" value="CBS_dom"/>
</dbReference>
<evidence type="ECO:0000313" key="4">
    <source>
        <dbReference type="EMBL" id="AFU58972.1"/>
    </source>
</evidence>
<gene>
    <name evidence="4" type="ordered locus">Ngar_c20400</name>
</gene>
<dbReference type="KEGG" id="nga:Ngar_c20400"/>
<dbReference type="InterPro" id="IPR051257">
    <property type="entry name" value="Diverse_CBS-Domain"/>
</dbReference>
<reference evidence="4 5" key="1">
    <citation type="journal article" date="2012" name="Environ. Microbiol.">
        <title>The genome of the ammonia-oxidizing Candidatus Nitrososphaera gargensis: insights into metabolic versatility and environmental adaptations.</title>
        <authorList>
            <person name="Spang A."/>
            <person name="Poehlein A."/>
            <person name="Offre P."/>
            <person name="Zumbragel S."/>
            <person name="Haider S."/>
            <person name="Rychlik N."/>
            <person name="Nowka B."/>
            <person name="Schmeisser C."/>
            <person name="Lebedeva E.V."/>
            <person name="Rattei T."/>
            <person name="Bohm C."/>
            <person name="Schmid M."/>
            <person name="Galushko A."/>
            <person name="Hatzenpichler R."/>
            <person name="Weinmaier T."/>
            <person name="Daniel R."/>
            <person name="Schleper C."/>
            <person name="Spieck E."/>
            <person name="Streit W."/>
            <person name="Wagner M."/>
        </authorList>
    </citation>
    <scope>NUCLEOTIDE SEQUENCE [LARGE SCALE GENOMIC DNA]</scope>
    <source>
        <strain evidence="5">Ga9.2</strain>
    </source>
</reference>
<dbReference type="SUPFAM" id="SSF54631">
    <property type="entry name" value="CBS-domain pair"/>
    <property type="match status" value="1"/>
</dbReference>
<dbReference type="Proteomes" id="UP000008037">
    <property type="component" value="Chromosome"/>
</dbReference>
<evidence type="ECO:0000256" key="1">
    <source>
        <dbReference type="ARBA" id="ARBA00023122"/>
    </source>
</evidence>
<sequence>MMLQMSARDIMSKPVITIDAMGSIRDALQTMELNNIRRLPVIDKEKKIVGIVTDKDIFRALMRSQSLVASFCESLLVEYRPVYERLGEFMLGEVPFPGGSPK</sequence>
<name>K0IKJ1_NITGG</name>
<dbReference type="SMART" id="SM00116">
    <property type="entry name" value="CBS"/>
    <property type="match status" value="1"/>
</dbReference>
<keyword evidence="1 2" id="KW-0129">CBS domain</keyword>
<evidence type="ECO:0000313" key="5">
    <source>
        <dbReference type="Proteomes" id="UP000008037"/>
    </source>
</evidence>
<dbReference type="Gene3D" id="3.10.580.10">
    <property type="entry name" value="CBS-domain"/>
    <property type="match status" value="1"/>
</dbReference>
<accession>K0IKJ1</accession>
<dbReference type="InterPro" id="IPR046342">
    <property type="entry name" value="CBS_dom_sf"/>
</dbReference>
<organism evidence="4 5">
    <name type="scientific">Nitrososphaera gargensis (strain Ga9.2)</name>
    <dbReference type="NCBI Taxonomy" id="1237085"/>
    <lineage>
        <taxon>Archaea</taxon>
        <taxon>Nitrososphaerota</taxon>
        <taxon>Nitrososphaeria</taxon>
        <taxon>Nitrososphaerales</taxon>
        <taxon>Nitrososphaeraceae</taxon>
        <taxon>Nitrososphaera</taxon>
    </lineage>
</organism>
<feature type="domain" description="CBS" evidence="3">
    <location>
        <begin position="11"/>
        <end position="67"/>
    </location>
</feature>
<dbReference type="PANTHER" id="PTHR43080">
    <property type="entry name" value="CBS DOMAIN-CONTAINING PROTEIN CBSX3, MITOCHONDRIAL"/>
    <property type="match status" value="1"/>
</dbReference>
<evidence type="ECO:0000256" key="2">
    <source>
        <dbReference type="PROSITE-ProRule" id="PRU00703"/>
    </source>
</evidence>
<keyword evidence="5" id="KW-1185">Reference proteome</keyword>
<proteinExistence type="predicted"/>
<protein>
    <submittedName>
        <fullName evidence="4">CBS domain-containing protein</fullName>
    </submittedName>
</protein>
<dbReference type="InParanoid" id="K0IKJ1"/>
<dbReference type="STRING" id="1237085.Ngar_c20400"/>